<proteinExistence type="predicted"/>
<accession>A0A5S6Q156</accession>
<dbReference type="Proteomes" id="UP000046395">
    <property type="component" value="Unassembled WGS sequence"/>
</dbReference>
<reference evidence="2" key="1">
    <citation type="submission" date="2019-12" db="UniProtKB">
        <authorList>
            <consortium name="WormBaseParasite"/>
        </authorList>
    </citation>
    <scope>IDENTIFICATION</scope>
</reference>
<organism evidence="1 2">
    <name type="scientific">Trichuris muris</name>
    <name type="common">Mouse whipworm</name>
    <dbReference type="NCBI Taxonomy" id="70415"/>
    <lineage>
        <taxon>Eukaryota</taxon>
        <taxon>Metazoa</taxon>
        <taxon>Ecdysozoa</taxon>
        <taxon>Nematoda</taxon>
        <taxon>Enoplea</taxon>
        <taxon>Dorylaimia</taxon>
        <taxon>Trichinellida</taxon>
        <taxon>Trichuridae</taxon>
        <taxon>Trichuris</taxon>
    </lineage>
</organism>
<dbReference type="AlphaFoldDB" id="A0A5S6Q156"/>
<evidence type="ECO:0000313" key="2">
    <source>
        <dbReference type="WBParaSite" id="TMUE_0000000946.1"/>
    </source>
</evidence>
<evidence type="ECO:0000313" key="1">
    <source>
        <dbReference type="Proteomes" id="UP000046395"/>
    </source>
</evidence>
<dbReference type="WBParaSite" id="TMUE_0000000946.1">
    <property type="protein sequence ID" value="TMUE_0000000946.1"/>
    <property type="gene ID" value="WBGene00296866"/>
</dbReference>
<name>A0A5S6Q156_TRIMR</name>
<protein>
    <submittedName>
        <fullName evidence="2">Uncharacterized protein</fullName>
    </submittedName>
</protein>
<sequence>MEEFQNLKFEIQFAQNFLLPAFHATKAQRVLLLIHHLIHSKEQTNILRSDKITIPLEESLGVVHAAKCDCGATYTGETGTSITYRFMEHMKCLARYLNAKSRTKGAQTRPRGRPQILEPSVIMNQGVCIRHYEPRETVLLTLAGKYGSKQPLRMILNTDVLLILHVYCMLRQAPLITLVRIGLHAHQVKA</sequence>
<keyword evidence="1" id="KW-1185">Reference proteome</keyword>